<evidence type="ECO:0000313" key="1">
    <source>
        <dbReference type="EMBL" id="HET21449.1"/>
    </source>
</evidence>
<sequence>MSGQFGKEELVHLHLLLFHVKKTFESYGLENEYFSEYNSLNISPVQIFRRKNEHQEAIFKLCMGIMKAMGKEKEAEELCKSLKRLAMVRAMY</sequence>
<dbReference type="PANTHER" id="PTHR42203">
    <property type="entry name" value="UPF0058 PROTEIN MJ1205"/>
    <property type="match status" value="1"/>
</dbReference>
<gene>
    <name evidence="1" type="ORF">ENN70_05075</name>
</gene>
<accession>A0A7C2S8S1</accession>
<dbReference type="InterPro" id="IPR002753">
    <property type="entry name" value="UPF0058"/>
</dbReference>
<dbReference type="SUPFAM" id="SSF140371">
    <property type="entry name" value="Vng1086c-like"/>
    <property type="match status" value="1"/>
</dbReference>
<organism evidence="1">
    <name type="scientific">Archaeoglobus fulgidus</name>
    <dbReference type="NCBI Taxonomy" id="2234"/>
    <lineage>
        <taxon>Archaea</taxon>
        <taxon>Methanobacteriati</taxon>
        <taxon>Methanobacteriota</taxon>
        <taxon>Archaeoglobi</taxon>
        <taxon>Archaeoglobales</taxon>
        <taxon>Archaeoglobaceae</taxon>
        <taxon>Archaeoglobus</taxon>
    </lineage>
</organism>
<dbReference type="AlphaFoldDB" id="A0A7C2S8S1"/>
<comment type="caution">
    <text evidence="1">The sequence shown here is derived from an EMBL/GenBank/DDBJ whole genome shotgun (WGS) entry which is preliminary data.</text>
</comment>
<name>A0A7C2S8S1_ARCFL</name>
<dbReference type="InterPro" id="IPR036519">
    <property type="entry name" value="UPF0058_sf"/>
</dbReference>
<dbReference type="Pfam" id="PF01893">
    <property type="entry name" value="UPF0058"/>
    <property type="match status" value="1"/>
</dbReference>
<dbReference type="PANTHER" id="PTHR42203:SF2">
    <property type="entry name" value="UPF0058 PROTEIN MJ1205"/>
    <property type="match status" value="1"/>
</dbReference>
<reference evidence="1" key="1">
    <citation type="journal article" date="2020" name="mSystems">
        <title>Genome- and Community-Level Interaction Insights into Carbon Utilization and Element Cycling Functions of Hydrothermarchaeota in Hydrothermal Sediment.</title>
        <authorList>
            <person name="Zhou Z."/>
            <person name="Liu Y."/>
            <person name="Xu W."/>
            <person name="Pan J."/>
            <person name="Luo Z.H."/>
            <person name="Li M."/>
        </authorList>
    </citation>
    <scope>NUCLEOTIDE SEQUENCE [LARGE SCALE GENOMIC DNA]</scope>
    <source>
        <strain evidence="1">SpSt-12</strain>
    </source>
</reference>
<dbReference type="Gene3D" id="1.20.1270.110">
    <property type="entry name" value="Uncharacterised protein family UPF0058"/>
    <property type="match status" value="1"/>
</dbReference>
<evidence type="ECO:0008006" key="2">
    <source>
        <dbReference type="Google" id="ProtNLM"/>
    </source>
</evidence>
<protein>
    <recommendedName>
        <fullName evidence="2">Metal-binding protein</fullName>
    </recommendedName>
</protein>
<dbReference type="EMBL" id="DSCQ01000065">
    <property type="protein sequence ID" value="HET21449.1"/>
    <property type="molecule type" value="Genomic_DNA"/>
</dbReference>
<proteinExistence type="predicted"/>